<evidence type="ECO:0000313" key="2">
    <source>
        <dbReference type="Proteomes" id="UP000799770"/>
    </source>
</evidence>
<dbReference type="EMBL" id="ML977325">
    <property type="protein sequence ID" value="KAF2114617.1"/>
    <property type="molecule type" value="Genomic_DNA"/>
</dbReference>
<dbReference type="Gene3D" id="3.80.10.10">
    <property type="entry name" value="Ribonuclease Inhibitor"/>
    <property type="match status" value="1"/>
</dbReference>
<name>A0A6A5Z748_9PLEO</name>
<sequence>MPCLLRYPKRYPVASATAASRSPIAAGPSVRMATSDEIVDATAEQALNLLNGDVMMNPNEPLPAVVDTRSSVNIEGFAFERAPSWSPSLDERRENPAKNLALVAKRASLAGQRGRPPIRSSTGYERNALVRAIAEQRRRKKNEVRVWAQSVAVAMGAKVHPQPVRTVTALHFIGPDIGHIPYDTSMYTPGIQTIKYGPHMLISDDTFQSIECASQEFRHGVRKICAEGLHQTNWNMQNTFTLAGLTQLVRTCPNLQALHLGGRPNLGHPSQGSQHAGLQHLPRILLSSPNIQSLILGATRKNRGCVNIHKVLDVLYVFPNVAPRLQHLEFRNMLVVSSGDIDAKPILRNWKSFLMALTDRRPGLKVVVQHCWSKFTFILGSYRVERGQY</sequence>
<dbReference type="AlphaFoldDB" id="A0A6A5Z748"/>
<keyword evidence="2" id="KW-1185">Reference proteome</keyword>
<gene>
    <name evidence="1" type="ORF">BDV96DRAFT_101737</name>
</gene>
<protein>
    <recommendedName>
        <fullName evidence="3">F-box domain-containing protein</fullName>
    </recommendedName>
</protein>
<evidence type="ECO:0000313" key="1">
    <source>
        <dbReference type="EMBL" id="KAF2114617.1"/>
    </source>
</evidence>
<reference evidence="1" key="1">
    <citation type="journal article" date="2020" name="Stud. Mycol.">
        <title>101 Dothideomycetes genomes: a test case for predicting lifestyles and emergence of pathogens.</title>
        <authorList>
            <person name="Haridas S."/>
            <person name="Albert R."/>
            <person name="Binder M."/>
            <person name="Bloem J."/>
            <person name="Labutti K."/>
            <person name="Salamov A."/>
            <person name="Andreopoulos B."/>
            <person name="Baker S."/>
            <person name="Barry K."/>
            <person name="Bills G."/>
            <person name="Bluhm B."/>
            <person name="Cannon C."/>
            <person name="Castanera R."/>
            <person name="Culley D."/>
            <person name="Daum C."/>
            <person name="Ezra D."/>
            <person name="Gonzalez J."/>
            <person name="Henrissat B."/>
            <person name="Kuo A."/>
            <person name="Liang C."/>
            <person name="Lipzen A."/>
            <person name="Lutzoni F."/>
            <person name="Magnuson J."/>
            <person name="Mondo S."/>
            <person name="Nolan M."/>
            <person name="Ohm R."/>
            <person name="Pangilinan J."/>
            <person name="Park H.-J."/>
            <person name="Ramirez L."/>
            <person name="Alfaro M."/>
            <person name="Sun H."/>
            <person name="Tritt A."/>
            <person name="Yoshinaga Y."/>
            <person name="Zwiers L.-H."/>
            <person name="Turgeon B."/>
            <person name="Goodwin S."/>
            <person name="Spatafora J."/>
            <person name="Crous P."/>
            <person name="Grigoriev I."/>
        </authorList>
    </citation>
    <scope>NUCLEOTIDE SEQUENCE</scope>
    <source>
        <strain evidence="1">CBS 627.86</strain>
    </source>
</reference>
<dbReference type="SUPFAM" id="SSF52047">
    <property type="entry name" value="RNI-like"/>
    <property type="match status" value="1"/>
</dbReference>
<evidence type="ECO:0008006" key="3">
    <source>
        <dbReference type="Google" id="ProtNLM"/>
    </source>
</evidence>
<organism evidence="1 2">
    <name type="scientific">Lophiotrema nucula</name>
    <dbReference type="NCBI Taxonomy" id="690887"/>
    <lineage>
        <taxon>Eukaryota</taxon>
        <taxon>Fungi</taxon>
        <taxon>Dikarya</taxon>
        <taxon>Ascomycota</taxon>
        <taxon>Pezizomycotina</taxon>
        <taxon>Dothideomycetes</taxon>
        <taxon>Pleosporomycetidae</taxon>
        <taxon>Pleosporales</taxon>
        <taxon>Lophiotremataceae</taxon>
        <taxon>Lophiotrema</taxon>
    </lineage>
</organism>
<dbReference type="Proteomes" id="UP000799770">
    <property type="component" value="Unassembled WGS sequence"/>
</dbReference>
<accession>A0A6A5Z748</accession>
<dbReference type="InterPro" id="IPR032675">
    <property type="entry name" value="LRR_dom_sf"/>
</dbReference>
<proteinExistence type="predicted"/>